<dbReference type="PANTHER" id="PTHR39342">
    <property type="entry name" value="UPF0283 MEMBRANE PROTEIN YCJF"/>
    <property type="match status" value="1"/>
</dbReference>
<dbReference type="KEGG" id="elio:KO353_03530"/>
<evidence type="ECO:0000256" key="2">
    <source>
        <dbReference type="ARBA" id="ARBA00008255"/>
    </source>
</evidence>
<evidence type="ECO:0000313" key="10">
    <source>
        <dbReference type="EMBL" id="QXM25325.1"/>
    </source>
</evidence>
<dbReference type="InterPro" id="IPR006507">
    <property type="entry name" value="UPF0283"/>
</dbReference>
<dbReference type="Proteomes" id="UP000694001">
    <property type="component" value="Chromosome"/>
</dbReference>
<keyword evidence="7 9" id="KW-0472">Membrane</keyword>
<evidence type="ECO:0000313" key="11">
    <source>
        <dbReference type="Proteomes" id="UP000694001"/>
    </source>
</evidence>
<dbReference type="InterPro" id="IPR021147">
    <property type="entry name" value="DUF697"/>
</dbReference>
<evidence type="ECO:0000256" key="4">
    <source>
        <dbReference type="ARBA" id="ARBA00022519"/>
    </source>
</evidence>
<keyword evidence="4" id="KW-0997">Cell inner membrane</keyword>
<feature type="transmembrane region" description="Helical" evidence="9">
    <location>
        <begin position="60"/>
        <end position="83"/>
    </location>
</feature>
<feature type="compositionally biased region" description="Low complexity" evidence="8">
    <location>
        <begin position="13"/>
        <end position="25"/>
    </location>
</feature>
<feature type="compositionally biased region" description="Basic and acidic residues" evidence="8">
    <location>
        <begin position="1"/>
        <end position="10"/>
    </location>
</feature>
<sequence>MTDPPRHPGFADRPSANGSAAARGARAAERRPSLLSPQEGQGAVVASWAPRELGSARRGLGTLGLVAAGGVVLIVAWAAFGLASMVASQFDASPLLGWLSLGAVGAGAGLIGAAIWREARALRSLARVDELRAALADPAVPLARARAASLDWVRDVALRLPEAGRVVPAIEAARSVEEIMAHLRAGVVVPLAAEAARIGRHAAVEGGAVVALSPSPALDAALALWRGLAVVREVAALHGLRPGVAATQRLLARTASIAATTAGADLLAQGAAERLLGATPIIKELAATVPGASVAAFRLYRLAVATAAACSPLPPR</sequence>
<evidence type="ECO:0000256" key="1">
    <source>
        <dbReference type="ARBA" id="ARBA00004429"/>
    </source>
</evidence>
<feature type="transmembrane region" description="Helical" evidence="9">
    <location>
        <begin position="95"/>
        <end position="116"/>
    </location>
</feature>
<dbReference type="EMBL" id="CP076448">
    <property type="protein sequence ID" value="QXM25325.1"/>
    <property type="molecule type" value="Genomic_DNA"/>
</dbReference>
<keyword evidence="11" id="KW-1185">Reference proteome</keyword>
<evidence type="ECO:0000256" key="5">
    <source>
        <dbReference type="ARBA" id="ARBA00022692"/>
    </source>
</evidence>
<evidence type="ECO:0000256" key="9">
    <source>
        <dbReference type="SAM" id="Phobius"/>
    </source>
</evidence>
<proteinExistence type="inferred from homology"/>
<evidence type="ECO:0000256" key="3">
    <source>
        <dbReference type="ARBA" id="ARBA00022475"/>
    </source>
</evidence>
<evidence type="ECO:0000256" key="7">
    <source>
        <dbReference type="ARBA" id="ARBA00023136"/>
    </source>
</evidence>
<dbReference type="Pfam" id="PF05128">
    <property type="entry name" value="DUF697"/>
    <property type="match status" value="1"/>
</dbReference>
<gene>
    <name evidence="10" type="ORF">KO353_03530</name>
</gene>
<keyword evidence="5 9" id="KW-0812">Transmembrane</keyword>
<dbReference type="GO" id="GO:0005886">
    <property type="term" value="C:plasma membrane"/>
    <property type="evidence" value="ECO:0007669"/>
    <property type="project" value="UniProtKB-SubCell"/>
</dbReference>
<dbReference type="AlphaFoldDB" id="A0A975U2U7"/>
<evidence type="ECO:0000256" key="6">
    <source>
        <dbReference type="ARBA" id="ARBA00022989"/>
    </source>
</evidence>
<accession>A0A975U2U7</accession>
<feature type="region of interest" description="Disordered" evidence="8">
    <location>
        <begin position="1"/>
        <end position="38"/>
    </location>
</feature>
<comment type="similarity">
    <text evidence="2">Belongs to the UPF0283 family.</text>
</comment>
<keyword evidence="6 9" id="KW-1133">Transmembrane helix</keyword>
<name>A0A975U2U7_9PROT</name>
<dbReference type="RefSeq" id="WP_218286381.1">
    <property type="nucleotide sequence ID" value="NZ_CP076448.1"/>
</dbReference>
<dbReference type="PANTHER" id="PTHR39342:SF1">
    <property type="entry name" value="UPF0283 MEMBRANE PROTEIN YCJF"/>
    <property type="match status" value="1"/>
</dbReference>
<organism evidence="10 11">
    <name type="scientific">Elioraea tepida</name>
    <dbReference type="NCBI Taxonomy" id="2843330"/>
    <lineage>
        <taxon>Bacteria</taxon>
        <taxon>Pseudomonadati</taxon>
        <taxon>Pseudomonadota</taxon>
        <taxon>Alphaproteobacteria</taxon>
        <taxon>Acetobacterales</taxon>
        <taxon>Elioraeaceae</taxon>
        <taxon>Elioraea</taxon>
    </lineage>
</organism>
<protein>
    <submittedName>
        <fullName evidence="10">DUF697 domain-containing protein</fullName>
    </submittedName>
</protein>
<comment type="subcellular location">
    <subcellularLocation>
        <location evidence="1">Cell inner membrane</location>
        <topology evidence="1">Multi-pass membrane protein</topology>
    </subcellularLocation>
</comment>
<reference evidence="10" key="1">
    <citation type="submission" date="2021-06" db="EMBL/GenBank/DDBJ databases">
        <title>Elioraea tepida, sp. nov., a moderately thermophilic aerobic anoxygenic phototrophic bacterium isolated from an alkaline siliceous hot spring mat community in Yellowstone National Park, WY, USA.</title>
        <authorList>
            <person name="Saini M.K."/>
            <person name="Yoshida S."/>
            <person name="Sebastian A."/>
            <person name="Hirose S."/>
            <person name="Hara E."/>
            <person name="Tamaki H."/>
            <person name="Soulier N.T."/>
            <person name="Albert I."/>
            <person name="Hanada S."/>
            <person name="Bryant D.A."/>
            <person name="Tank M."/>
        </authorList>
    </citation>
    <scope>NUCLEOTIDE SEQUENCE</scope>
    <source>
        <strain evidence="10">MS-P2</strain>
    </source>
</reference>
<keyword evidence="3" id="KW-1003">Cell membrane</keyword>
<evidence type="ECO:0000256" key="8">
    <source>
        <dbReference type="SAM" id="MobiDB-lite"/>
    </source>
</evidence>